<protein>
    <recommendedName>
        <fullName evidence="8">FAD-binding domain-containing protein</fullName>
    </recommendedName>
</protein>
<dbReference type="Pfam" id="PF01494">
    <property type="entry name" value="FAD_binding_3"/>
    <property type="match status" value="1"/>
</dbReference>
<dbReference type="PANTHER" id="PTHR47469">
    <property type="entry name" value="MONOOXYGENASE-LIKE"/>
    <property type="match status" value="1"/>
</dbReference>
<evidence type="ECO:0000256" key="1">
    <source>
        <dbReference type="ARBA" id="ARBA00022630"/>
    </source>
</evidence>
<dbReference type="OrthoDB" id="16820at2759"/>
<sequence length="409" mass="45043">MAETREKRVVVIGGSIAGLMHTLALKSHGHSVIVLEMRSEQQLQARAAGLSLWPNAQQLLQTYIPDVDLDGLLIRNPSFPIMDKDGNVLVDVPFQYDVRTSCWAGIHGLLRMACERHVDTHGPVAIRSGCSFTGLADCGSHMVVTYRDKAGSEHELTADLVVGADGARSKIRSIVLPELKTEYMGYLAWRSYLPEDDAPQELKCTVQGKMPQCMLGGSYIVVYLSPDDHGSMRPGERVVEWCWYDACDAATPTFAEYMTDVNGVCHNSTVPSDLLRQEVWDAQIKRRQSALSPLWQRIFQQSRPPLLTAVRAFDNTRASFFNGKLLLVGEAFTQIRPHLGASCDIAAVSALHLPRVLSGEMPMRELETKVAKHAMEKAIGSKATGIFGMTGKWPDGFTAEGAAKFAEKL</sequence>
<dbReference type="SUPFAM" id="SSF51905">
    <property type="entry name" value="FAD/NAD(P)-binding domain"/>
    <property type="match status" value="1"/>
</dbReference>
<dbReference type="eggNOG" id="KOG2614">
    <property type="taxonomic scope" value="Eukaryota"/>
</dbReference>
<dbReference type="RefSeq" id="XP_008029539.1">
    <property type="nucleotide sequence ID" value="XM_008031348.1"/>
</dbReference>
<accession>R0K1R5</accession>
<feature type="domain" description="2,6-dihydroxypyridine 3-monooxygenase substrate binding" evidence="5">
    <location>
        <begin position="183"/>
        <end position="310"/>
    </location>
</feature>
<reference evidence="6 7" key="2">
    <citation type="journal article" date="2013" name="PLoS Genet.">
        <title>Comparative genome structure, secondary metabolite, and effector coding capacity across Cochliobolus pathogens.</title>
        <authorList>
            <person name="Condon B.J."/>
            <person name="Leng Y."/>
            <person name="Wu D."/>
            <person name="Bushley K.E."/>
            <person name="Ohm R.A."/>
            <person name="Otillar R."/>
            <person name="Martin J."/>
            <person name="Schackwitz W."/>
            <person name="Grimwood J."/>
            <person name="MohdZainudin N."/>
            <person name="Xue C."/>
            <person name="Wang R."/>
            <person name="Manning V.A."/>
            <person name="Dhillon B."/>
            <person name="Tu Z.J."/>
            <person name="Steffenson B.J."/>
            <person name="Salamov A."/>
            <person name="Sun H."/>
            <person name="Lowry S."/>
            <person name="LaButti K."/>
            <person name="Han J."/>
            <person name="Copeland A."/>
            <person name="Lindquist E."/>
            <person name="Barry K."/>
            <person name="Schmutz J."/>
            <person name="Baker S.E."/>
            <person name="Ciuffetti L.M."/>
            <person name="Grigoriev I.V."/>
            <person name="Zhong S."/>
            <person name="Turgeon B.G."/>
        </authorList>
    </citation>
    <scope>NUCLEOTIDE SEQUENCE [LARGE SCALE GENOMIC DNA]</scope>
    <source>
        <strain evidence="7">28A</strain>
    </source>
</reference>
<gene>
    <name evidence="6" type="ORF">SETTUDRAFT_164957</name>
</gene>
<keyword evidence="2" id="KW-0274">FAD</keyword>
<evidence type="ECO:0000256" key="2">
    <source>
        <dbReference type="ARBA" id="ARBA00022827"/>
    </source>
</evidence>
<dbReference type="GeneID" id="19399307"/>
<dbReference type="Proteomes" id="UP000016935">
    <property type="component" value="Unassembled WGS sequence"/>
</dbReference>
<dbReference type="EMBL" id="KB908844">
    <property type="protein sequence ID" value="EOA82377.1"/>
    <property type="molecule type" value="Genomic_DNA"/>
</dbReference>
<dbReference type="STRING" id="671987.R0K1R5"/>
<evidence type="ECO:0000313" key="6">
    <source>
        <dbReference type="EMBL" id="EOA82377.1"/>
    </source>
</evidence>
<organism evidence="6 7">
    <name type="scientific">Exserohilum turcicum (strain 28A)</name>
    <name type="common">Northern leaf blight fungus</name>
    <name type="synonym">Setosphaeria turcica</name>
    <dbReference type="NCBI Taxonomy" id="671987"/>
    <lineage>
        <taxon>Eukaryota</taxon>
        <taxon>Fungi</taxon>
        <taxon>Dikarya</taxon>
        <taxon>Ascomycota</taxon>
        <taxon>Pezizomycotina</taxon>
        <taxon>Dothideomycetes</taxon>
        <taxon>Pleosporomycetidae</taxon>
        <taxon>Pleosporales</taxon>
        <taxon>Pleosporineae</taxon>
        <taxon>Pleosporaceae</taxon>
        <taxon>Exserohilum</taxon>
    </lineage>
</organism>
<dbReference type="PRINTS" id="PR00420">
    <property type="entry name" value="RNGMNOXGNASE"/>
</dbReference>
<keyword evidence="7" id="KW-1185">Reference proteome</keyword>
<dbReference type="AlphaFoldDB" id="R0K1R5"/>
<dbReference type="InterPro" id="IPR036188">
    <property type="entry name" value="FAD/NAD-bd_sf"/>
</dbReference>
<reference evidence="6 7" key="1">
    <citation type="journal article" date="2012" name="PLoS Pathog.">
        <title>Diverse lifestyles and strategies of plant pathogenesis encoded in the genomes of eighteen Dothideomycetes fungi.</title>
        <authorList>
            <person name="Ohm R.A."/>
            <person name="Feau N."/>
            <person name="Henrissat B."/>
            <person name="Schoch C.L."/>
            <person name="Horwitz B.A."/>
            <person name="Barry K.W."/>
            <person name="Condon B.J."/>
            <person name="Copeland A.C."/>
            <person name="Dhillon B."/>
            <person name="Glaser F."/>
            <person name="Hesse C.N."/>
            <person name="Kosti I."/>
            <person name="LaButti K."/>
            <person name="Lindquist E.A."/>
            <person name="Lucas S."/>
            <person name="Salamov A.A."/>
            <person name="Bradshaw R.E."/>
            <person name="Ciuffetti L."/>
            <person name="Hamelin R.C."/>
            <person name="Kema G.H.J."/>
            <person name="Lawrence C."/>
            <person name="Scott J.A."/>
            <person name="Spatafora J.W."/>
            <person name="Turgeon B.G."/>
            <person name="de Wit P.J.G.M."/>
            <person name="Zhong S."/>
            <person name="Goodwin S.B."/>
            <person name="Grigoriev I.V."/>
        </authorList>
    </citation>
    <scope>NUCLEOTIDE SEQUENCE [LARGE SCALE GENOMIC DNA]</scope>
    <source>
        <strain evidence="7">28A</strain>
    </source>
</reference>
<dbReference type="GO" id="GO:0016491">
    <property type="term" value="F:oxidoreductase activity"/>
    <property type="evidence" value="ECO:0007669"/>
    <property type="project" value="UniProtKB-KW"/>
</dbReference>
<feature type="domain" description="FAD-binding" evidence="4">
    <location>
        <begin position="116"/>
        <end position="178"/>
    </location>
</feature>
<dbReference type="Pfam" id="PF22607">
    <property type="entry name" value="FAD_binding-like"/>
    <property type="match status" value="1"/>
</dbReference>
<dbReference type="Gene3D" id="3.50.50.60">
    <property type="entry name" value="FAD/NAD(P)-binding domain"/>
    <property type="match status" value="1"/>
</dbReference>
<name>R0K1R5_EXST2</name>
<evidence type="ECO:0000256" key="3">
    <source>
        <dbReference type="ARBA" id="ARBA00023002"/>
    </source>
</evidence>
<dbReference type="InterPro" id="IPR054707">
    <property type="entry name" value="DhpH_subs-bd"/>
</dbReference>
<dbReference type="SUPFAM" id="SSF54373">
    <property type="entry name" value="FAD-linked reductases, C-terminal domain"/>
    <property type="match status" value="1"/>
</dbReference>
<dbReference type="GO" id="GO:0071949">
    <property type="term" value="F:FAD binding"/>
    <property type="evidence" value="ECO:0007669"/>
    <property type="project" value="InterPro"/>
</dbReference>
<dbReference type="InterPro" id="IPR053212">
    <property type="entry name" value="DHP_3-monooxygenase"/>
</dbReference>
<evidence type="ECO:0000259" key="4">
    <source>
        <dbReference type="Pfam" id="PF01494"/>
    </source>
</evidence>
<keyword evidence="1" id="KW-0285">Flavoprotein</keyword>
<evidence type="ECO:0000259" key="5">
    <source>
        <dbReference type="Pfam" id="PF22607"/>
    </source>
</evidence>
<keyword evidence="3" id="KW-0560">Oxidoreductase</keyword>
<evidence type="ECO:0008006" key="8">
    <source>
        <dbReference type="Google" id="ProtNLM"/>
    </source>
</evidence>
<dbReference type="Gene3D" id="3.30.9.60">
    <property type="match status" value="1"/>
</dbReference>
<dbReference type="InterPro" id="IPR002938">
    <property type="entry name" value="FAD-bd"/>
</dbReference>
<proteinExistence type="predicted"/>
<evidence type="ECO:0000313" key="7">
    <source>
        <dbReference type="Proteomes" id="UP000016935"/>
    </source>
</evidence>
<dbReference type="PANTHER" id="PTHR47469:SF2">
    <property type="entry name" value="OS06G0597600 PROTEIN"/>
    <property type="match status" value="1"/>
</dbReference>
<dbReference type="HOGENOM" id="CLU_009665_0_0_1"/>